<evidence type="ECO:0000256" key="6">
    <source>
        <dbReference type="ARBA" id="ARBA00022840"/>
    </source>
</evidence>
<dbReference type="PROSITE" id="PS50011">
    <property type="entry name" value="PROTEIN_KINASE_DOM"/>
    <property type="match status" value="1"/>
</dbReference>
<keyword evidence="6" id="KW-0067">ATP-binding</keyword>
<dbReference type="EMBL" id="JAUIZM010000004">
    <property type="protein sequence ID" value="KAK1387887.1"/>
    <property type="molecule type" value="Genomic_DNA"/>
</dbReference>
<feature type="domain" description="Protein kinase" evidence="9">
    <location>
        <begin position="1"/>
        <end position="289"/>
    </location>
</feature>
<dbReference type="SMART" id="SM00220">
    <property type="entry name" value="S_TKc"/>
    <property type="match status" value="1"/>
</dbReference>
<sequence length="289" mass="33211">MGSQNPCMIQLECLNQSVLDLVKVPHDLKYWLWHWEKCQRLIVDLLNIQINSEYALCADSESKDSNTKASGDPLFIESLKDENDGLAVIYWGQLSCRDQCIQGGKHGTLNWKPRFDIIFGTARGLAYLHEQFHLCIIHRDMKPGNILLDDELQPKIAEFGLPRLLPEDQSHLNTKFAGTLGYTAPEYALQGQLSEKVGYLQFPLLHLKGEKRIEAKEWKQKYDIHVRDIREVNALEKAVIVQGNSLGFMAYLVIFYSYTLINSLLLKNFEPSNSESYEDTDEEIIEFEV</sequence>
<proteinExistence type="predicted"/>
<dbReference type="FunFam" id="1.10.510.10:FF:001023">
    <property type="entry name" value="Os07g0541700 protein"/>
    <property type="match status" value="1"/>
</dbReference>
<evidence type="ECO:0000256" key="2">
    <source>
        <dbReference type="ARBA" id="ARBA00022527"/>
    </source>
</evidence>
<dbReference type="Pfam" id="PF00069">
    <property type="entry name" value="Pkinase"/>
    <property type="match status" value="1"/>
</dbReference>
<evidence type="ECO:0000259" key="9">
    <source>
        <dbReference type="PROSITE" id="PS50011"/>
    </source>
</evidence>
<comment type="catalytic activity">
    <reaction evidence="7">
        <text>L-threonyl-[protein] + ATP = O-phospho-L-threonyl-[protein] + ADP + H(+)</text>
        <dbReference type="Rhea" id="RHEA:46608"/>
        <dbReference type="Rhea" id="RHEA-COMP:11060"/>
        <dbReference type="Rhea" id="RHEA-COMP:11605"/>
        <dbReference type="ChEBI" id="CHEBI:15378"/>
        <dbReference type="ChEBI" id="CHEBI:30013"/>
        <dbReference type="ChEBI" id="CHEBI:30616"/>
        <dbReference type="ChEBI" id="CHEBI:61977"/>
        <dbReference type="ChEBI" id="CHEBI:456216"/>
        <dbReference type="EC" id="2.7.11.1"/>
    </reaction>
</comment>
<dbReference type="SUPFAM" id="SSF56112">
    <property type="entry name" value="Protein kinase-like (PK-like)"/>
    <property type="match status" value="1"/>
</dbReference>
<dbReference type="InterPro" id="IPR000719">
    <property type="entry name" value="Prot_kinase_dom"/>
</dbReference>
<evidence type="ECO:0000256" key="3">
    <source>
        <dbReference type="ARBA" id="ARBA00022679"/>
    </source>
</evidence>
<keyword evidence="2" id="KW-0723">Serine/threonine-protein kinase</keyword>
<name>A0AAD8MX09_9APIA</name>
<dbReference type="PANTHER" id="PTHR47973">
    <property type="entry name" value="CYSTEINE-RICH RECEPTOR-LIKE PROTEIN KINASE 3"/>
    <property type="match status" value="1"/>
</dbReference>
<dbReference type="EC" id="2.7.11.1" evidence="1"/>
<dbReference type="Gene3D" id="1.10.510.10">
    <property type="entry name" value="Transferase(Phosphotransferase) domain 1"/>
    <property type="match status" value="1"/>
</dbReference>
<reference evidence="10" key="2">
    <citation type="submission" date="2023-05" db="EMBL/GenBank/DDBJ databases">
        <authorList>
            <person name="Schelkunov M.I."/>
        </authorList>
    </citation>
    <scope>NUCLEOTIDE SEQUENCE</scope>
    <source>
        <strain evidence="10">Hsosn_3</strain>
        <tissue evidence="10">Leaf</tissue>
    </source>
</reference>
<reference evidence="10" key="1">
    <citation type="submission" date="2023-02" db="EMBL/GenBank/DDBJ databases">
        <title>Genome of toxic invasive species Heracleum sosnowskyi carries increased number of genes despite the absence of recent whole-genome duplications.</title>
        <authorList>
            <person name="Schelkunov M."/>
            <person name="Shtratnikova V."/>
            <person name="Makarenko M."/>
            <person name="Klepikova A."/>
            <person name="Omelchenko D."/>
            <person name="Novikova G."/>
            <person name="Obukhova E."/>
            <person name="Bogdanov V."/>
            <person name="Penin A."/>
            <person name="Logacheva M."/>
        </authorList>
    </citation>
    <scope>NUCLEOTIDE SEQUENCE</scope>
    <source>
        <strain evidence="10">Hsosn_3</strain>
        <tissue evidence="10">Leaf</tissue>
    </source>
</reference>
<accession>A0AAD8MX09</accession>
<dbReference type="PROSITE" id="PS00108">
    <property type="entry name" value="PROTEIN_KINASE_ST"/>
    <property type="match status" value="1"/>
</dbReference>
<comment type="catalytic activity">
    <reaction evidence="8">
        <text>L-seryl-[protein] + ATP = O-phospho-L-seryl-[protein] + ADP + H(+)</text>
        <dbReference type="Rhea" id="RHEA:17989"/>
        <dbReference type="Rhea" id="RHEA-COMP:9863"/>
        <dbReference type="Rhea" id="RHEA-COMP:11604"/>
        <dbReference type="ChEBI" id="CHEBI:15378"/>
        <dbReference type="ChEBI" id="CHEBI:29999"/>
        <dbReference type="ChEBI" id="CHEBI:30616"/>
        <dbReference type="ChEBI" id="CHEBI:83421"/>
        <dbReference type="ChEBI" id="CHEBI:456216"/>
        <dbReference type="EC" id="2.7.11.1"/>
    </reaction>
</comment>
<dbReference type="InterPro" id="IPR008271">
    <property type="entry name" value="Ser/Thr_kinase_AS"/>
</dbReference>
<keyword evidence="11" id="KW-1185">Reference proteome</keyword>
<gene>
    <name evidence="10" type="ORF">POM88_016065</name>
</gene>
<keyword evidence="3" id="KW-0808">Transferase</keyword>
<comment type="caution">
    <text evidence="10">The sequence shown here is derived from an EMBL/GenBank/DDBJ whole genome shotgun (WGS) entry which is preliminary data.</text>
</comment>
<organism evidence="10 11">
    <name type="scientific">Heracleum sosnowskyi</name>
    <dbReference type="NCBI Taxonomy" id="360622"/>
    <lineage>
        <taxon>Eukaryota</taxon>
        <taxon>Viridiplantae</taxon>
        <taxon>Streptophyta</taxon>
        <taxon>Embryophyta</taxon>
        <taxon>Tracheophyta</taxon>
        <taxon>Spermatophyta</taxon>
        <taxon>Magnoliopsida</taxon>
        <taxon>eudicotyledons</taxon>
        <taxon>Gunneridae</taxon>
        <taxon>Pentapetalae</taxon>
        <taxon>asterids</taxon>
        <taxon>campanulids</taxon>
        <taxon>Apiales</taxon>
        <taxon>Apiaceae</taxon>
        <taxon>Apioideae</taxon>
        <taxon>apioid superclade</taxon>
        <taxon>Tordylieae</taxon>
        <taxon>Tordyliinae</taxon>
        <taxon>Heracleum</taxon>
    </lineage>
</organism>
<dbReference type="AlphaFoldDB" id="A0AAD8MX09"/>
<protein>
    <recommendedName>
        <fullName evidence="1">non-specific serine/threonine protein kinase</fullName>
        <ecNumber evidence="1">2.7.11.1</ecNumber>
    </recommendedName>
</protein>
<evidence type="ECO:0000313" key="11">
    <source>
        <dbReference type="Proteomes" id="UP001237642"/>
    </source>
</evidence>
<dbReference type="InterPro" id="IPR011009">
    <property type="entry name" value="Kinase-like_dom_sf"/>
</dbReference>
<dbReference type="Proteomes" id="UP001237642">
    <property type="component" value="Unassembled WGS sequence"/>
</dbReference>
<evidence type="ECO:0000256" key="5">
    <source>
        <dbReference type="ARBA" id="ARBA00022777"/>
    </source>
</evidence>
<evidence type="ECO:0000256" key="8">
    <source>
        <dbReference type="ARBA" id="ARBA00048679"/>
    </source>
</evidence>
<dbReference type="GO" id="GO:0005524">
    <property type="term" value="F:ATP binding"/>
    <property type="evidence" value="ECO:0007669"/>
    <property type="project" value="UniProtKB-KW"/>
</dbReference>
<dbReference type="InterPro" id="IPR052059">
    <property type="entry name" value="CR_Ser/Thr_kinase"/>
</dbReference>
<keyword evidence="5" id="KW-0418">Kinase</keyword>
<evidence type="ECO:0000256" key="4">
    <source>
        <dbReference type="ARBA" id="ARBA00022741"/>
    </source>
</evidence>
<evidence type="ECO:0000256" key="7">
    <source>
        <dbReference type="ARBA" id="ARBA00047899"/>
    </source>
</evidence>
<keyword evidence="4" id="KW-0547">Nucleotide-binding</keyword>
<evidence type="ECO:0000313" key="10">
    <source>
        <dbReference type="EMBL" id="KAK1387887.1"/>
    </source>
</evidence>
<dbReference type="GO" id="GO:0004674">
    <property type="term" value="F:protein serine/threonine kinase activity"/>
    <property type="evidence" value="ECO:0007669"/>
    <property type="project" value="UniProtKB-KW"/>
</dbReference>
<evidence type="ECO:0000256" key="1">
    <source>
        <dbReference type="ARBA" id="ARBA00012513"/>
    </source>
</evidence>